<keyword evidence="1" id="KW-1185">Reference proteome</keyword>
<evidence type="ECO:0000313" key="2">
    <source>
        <dbReference type="WBParaSite" id="SMUV_0000715501-mRNA-1"/>
    </source>
</evidence>
<name>A0A0N5AR23_9BILA</name>
<accession>A0A0N5AR23</accession>
<dbReference type="AlphaFoldDB" id="A0A0N5AR23"/>
<evidence type="ECO:0000313" key="1">
    <source>
        <dbReference type="Proteomes" id="UP000046393"/>
    </source>
</evidence>
<organism evidence="1 2">
    <name type="scientific">Syphacia muris</name>
    <dbReference type="NCBI Taxonomy" id="451379"/>
    <lineage>
        <taxon>Eukaryota</taxon>
        <taxon>Metazoa</taxon>
        <taxon>Ecdysozoa</taxon>
        <taxon>Nematoda</taxon>
        <taxon>Chromadorea</taxon>
        <taxon>Rhabditida</taxon>
        <taxon>Spirurina</taxon>
        <taxon>Oxyuridomorpha</taxon>
        <taxon>Oxyuroidea</taxon>
        <taxon>Oxyuridae</taxon>
        <taxon>Syphacia</taxon>
    </lineage>
</organism>
<proteinExistence type="predicted"/>
<reference evidence="2" key="1">
    <citation type="submission" date="2017-02" db="UniProtKB">
        <authorList>
            <consortium name="WormBaseParasite"/>
        </authorList>
    </citation>
    <scope>IDENTIFICATION</scope>
</reference>
<dbReference type="WBParaSite" id="SMUV_0000715501-mRNA-1">
    <property type="protein sequence ID" value="SMUV_0000715501-mRNA-1"/>
    <property type="gene ID" value="SMUV_0000715501"/>
</dbReference>
<dbReference type="Proteomes" id="UP000046393">
    <property type="component" value="Unplaced"/>
</dbReference>
<sequence>MSSAPSTSVADDVRATTDIRKIKETLRLELPTNLTTFKRHHDVTTPTDLFNLYKNSALGEYEKIIADATPLSTPTVNAFLNPKEVSIAQQSYAQGFLDTLKRVQQMNKFIPTSTLLNSPGFVPTLINNLGAQAASEQTSLAKSPISPPSANQAEAVRPFAPTFFTWP</sequence>
<dbReference type="STRING" id="451379.A0A0N5AR23"/>
<protein>
    <submittedName>
        <fullName evidence="2">Jun domain-containing protein</fullName>
    </submittedName>
</protein>